<sequence>MAGTMDTQVPTESTLSSSEVKREEAQKKAQKKAELIEKNKARNEAALAAMAASYGKRYQRSATSPGEFARYFEAIRDGKELKFTEEILETVKALQPAIDYYTKLLPWEFLLLPVFSENESSHFGPLPPVADKDVRLFQRALHRLQSICEVTRQSDQLLIHAKTHYYDDRDKVSPYSHMELSQAKMLYEMFFYRMFQVCDKYLEKIERSRFRPDPGARKKHDKEVIHGIVCHGLQFMHEFETQTTDKVREELIRKIAKDSWFGPRFYLDPRFQDTKLQEELCATQRIFDNKLGYIPRGCRSPCRECNYHKQELPLPPSPEMQATIEAIRTRVVQMKKLLECSQVPAEETQSGQIHPDGDN</sequence>
<proteinExistence type="predicted"/>
<feature type="region of interest" description="Disordered" evidence="1">
    <location>
        <begin position="1"/>
        <end position="35"/>
    </location>
</feature>
<dbReference type="Proteomes" id="UP000696573">
    <property type="component" value="Unassembled WGS sequence"/>
</dbReference>
<evidence type="ECO:0000313" key="3">
    <source>
        <dbReference type="Proteomes" id="UP000696573"/>
    </source>
</evidence>
<comment type="caution">
    <text evidence="2">The sequence shown here is derived from an EMBL/GenBank/DDBJ whole genome shotgun (WGS) entry which is preliminary data.</text>
</comment>
<feature type="compositionally biased region" description="Basic and acidic residues" evidence="1">
    <location>
        <begin position="19"/>
        <end position="35"/>
    </location>
</feature>
<dbReference type="AlphaFoldDB" id="A0A9N9VTV0"/>
<keyword evidence="3" id="KW-1185">Reference proteome</keyword>
<evidence type="ECO:0000256" key="1">
    <source>
        <dbReference type="SAM" id="MobiDB-lite"/>
    </source>
</evidence>
<dbReference type="EMBL" id="CABFNQ020000730">
    <property type="protein sequence ID" value="CAH0027748.1"/>
    <property type="molecule type" value="Genomic_DNA"/>
</dbReference>
<evidence type="ECO:0000313" key="2">
    <source>
        <dbReference type="EMBL" id="CAH0027748.1"/>
    </source>
</evidence>
<accession>A0A9N9VTV0</accession>
<reference evidence="2" key="1">
    <citation type="submission" date="2021-10" db="EMBL/GenBank/DDBJ databases">
        <authorList>
            <person name="Piombo E."/>
        </authorList>
    </citation>
    <scope>NUCLEOTIDE SEQUENCE</scope>
</reference>
<organism evidence="2 3">
    <name type="scientific">Clonostachys rhizophaga</name>
    <dbReference type="NCBI Taxonomy" id="160324"/>
    <lineage>
        <taxon>Eukaryota</taxon>
        <taxon>Fungi</taxon>
        <taxon>Dikarya</taxon>
        <taxon>Ascomycota</taxon>
        <taxon>Pezizomycotina</taxon>
        <taxon>Sordariomycetes</taxon>
        <taxon>Hypocreomycetidae</taxon>
        <taxon>Hypocreales</taxon>
        <taxon>Bionectriaceae</taxon>
        <taxon>Clonostachys</taxon>
    </lineage>
</organism>
<dbReference type="OrthoDB" id="10370258at2759"/>
<gene>
    <name evidence="2" type="ORF">CRHIZ90672A_00001714</name>
</gene>
<name>A0A9N9VTV0_9HYPO</name>
<protein>
    <submittedName>
        <fullName evidence="2">Uncharacterized protein</fullName>
    </submittedName>
</protein>
<feature type="compositionally biased region" description="Polar residues" evidence="1">
    <location>
        <begin position="1"/>
        <end position="18"/>
    </location>
</feature>